<organism evidence="1 2">
    <name type="scientific">Fodinicurvata halophila</name>
    <dbReference type="NCBI Taxonomy" id="1419723"/>
    <lineage>
        <taxon>Bacteria</taxon>
        <taxon>Pseudomonadati</taxon>
        <taxon>Pseudomonadota</taxon>
        <taxon>Alphaproteobacteria</taxon>
        <taxon>Rhodospirillales</taxon>
        <taxon>Rhodovibrionaceae</taxon>
        <taxon>Fodinicurvata</taxon>
    </lineage>
</organism>
<protein>
    <submittedName>
        <fullName evidence="1">Kiwa anti-phage protein KwaB-like domain-containing protein</fullName>
    </submittedName>
</protein>
<sequence length="309" mass="35435">MPVLEDIRALDFDNSQVTFWTIKGPNGLASEAPKYSGKWVETTDQLDAFLKTTLVEDLLRIEEVLDYGLLTQNNEASALHIPTDETYAHKILVEIQAEISEKKVTKVKQLLNSSLYLAKIIIEDDVIIAVRKTDSRWRTKKAANLKNIYFSDEQLAIDNCPHFELSKTFDFIIFRGDILILNKGAFESVLRHKQAQKDDFAELLQEEEFHAAFVDVAPLVNYIGDNKIQLRRACAIRMKGHYRDADFMERLRVNQAEYGFNIHFDVNGKIIATEESCPQIMKALLDHRLKSGFSTHIYDVQDTTPVLVR</sequence>
<accession>A0ABV8UNZ2</accession>
<evidence type="ECO:0000313" key="2">
    <source>
        <dbReference type="Proteomes" id="UP001595799"/>
    </source>
</evidence>
<name>A0ABV8UNZ2_9PROT</name>
<keyword evidence="2" id="KW-1185">Reference proteome</keyword>
<dbReference type="EMBL" id="JBHSCW010000006">
    <property type="protein sequence ID" value="MFC4352276.1"/>
    <property type="molecule type" value="Genomic_DNA"/>
</dbReference>
<dbReference type="Pfam" id="PF16162">
    <property type="entry name" value="KwaB"/>
    <property type="match status" value="1"/>
</dbReference>
<evidence type="ECO:0000313" key="1">
    <source>
        <dbReference type="EMBL" id="MFC4352276.1"/>
    </source>
</evidence>
<gene>
    <name evidence="1" type="ORF">ACFOW6_12065</name>
</gene>
<proteinExistence type="predicted"/>
<dbReference type="Proteomes" id="UP001595799">
    <property type="component" value="Unassembled WGS sequence"/>
</dbReference>
<reference evidence="2" key="1">
    <citation type="journal article" date="2019" name="Int. J. Syst. Evol. Microbiol.">
        <title>The Global Catalogue of Microorganisms (GCM) 10K type strain sequencing project: providing services to taxonomists for standard genome sequencing and annotation.</title>
        <authorList>
            <consortium name="The Broad Institute Genomics Platform"/>
            <consortium name="The Broad Institute Genome Sequencing Center for Infectious Disease"/>
            <person name="Wu L."/>
            <person name="Ma J."/>
        </authorList>
    </citation>
    <scope>NUCLEOTIDE SEQUENCE [LARGE SCALE GENOMIC DNA]</scope>
    <source>
        <strain evidence="2">CECT 8472</strain>
    </source>
</reference>
<dbReference type="InterPro" id="IPR032359">
    <property type="entry name" value="KwaB-like"/>
</dbReference>
<dbReference type="RefSeq" id="WP_382422624.1">
    <property type="nucleotide sequence ID" value="NZ_JBHSCW010000006.1"/>
</dbReference>
<comment type="caution">
    <text evidence="1">The sequence shown here is derived from an EMBL/GenBank/DDBJ whole genome shotgun (WGS) entry which is preliminary data.</text>
</comment>